<dbReference type="SUPFAM" id="SSF52113">
    <property type="entry name" value="BRCT domain"/>
    <property type="match status" value="1"/>
</dbReference>
<organism evidence="12 13">
    <name type="scientific">Littorina saxatilis</name>
    <dbReference type="NCBI Taxonomy" id="31220"/>
    <lineage>
        <taxon>Eukaryota</taxon>
        <taxon>Metazoa</taxon>
        <taxon>Spiralia</taxon>
        <taxon>Lophotrochozoa</taxon>
        <taxon>Mollusca</taxon>
        <taxon>Gastropoda</taxon>
        <taxon>Caenogastropoda</taxon>
        <taxon>Littorinimorpha</taxon>
        <taxon>Littorinoidea</taxon>
        <taxon>Littorinidae</taxon>
        <taxon>Littorina</taxon>
    </lineage>
</organism>
<dbReference type="InterPro" id="IPR036388">
    <property type="entry name" value="WH-like_DNA-bd_sf"/>
</dbReference>
<dbReference type="Gene3D" id="1.10.10.60">
    <property type="entry name" value="Homeodomain-like"/>
    <property type="match status" value="1"/>
</dbReference>
<feature type="compositionally biased region" description="Low complexity" evidence="7">
    <location>
        <begin position="1075"/>
        <end position="1084"/>
    </location>
</feature>
<comment type="caution">
    <text evidence="12">The sequence shown here is derived from an EMBL/GenBank/DDBJ whole genome shotgun (WGS) entry which is preliminary data.</text>
</comment>
<dbReference type="Pfam" id="PF16495">
    <property type="entry name" value="SWIRM-assoc_1"/>
    <property type="match status" value="1"/>
</dbReference>
<gene>
    <name evidence="12" type="ORF">V1264_008163</name>
</gene>
<dbReference type="InterPro" id="IPR017884">
    <property type="entry name" value="SANT_dom"/>
</dbReference>
<name>A0AAN9G2F9_9CAEN</name>
<dbReference type="PROSITE" id="PS50090">
    <property type="entry name" value="MYB_LIKE"/>
    <property type="match status" value="1"/>
</dbReference>
<feature type="domain" description="SANT" evidence="10">
    <location>
        <begin position="607"/>
        <end position="658"/>
    </location>
</feature>
<feature type="domain" description="SWIRM" evidence="9">
    <location>
        <begin position="425"/>
        <end position="522"/>
    </location>
</feature>
<dbReference type="Pfam" id="PF16498">
    <property type="entry name" value="SWIRM-assoc_3"/>
    <property type="match status" value="1"/>
</dbReference>
<dbReference type="InterPro" id="IPR007526">
    <property type="entry name" value="SWIRM"/>
</dbReference>
<dbReference type="EMBL" id="JBAMIC010000021">
    <property type="protein sequence ID" value="KAK7092419.1"/>
    <property type="molecule type" value="Genomic_DNA"/>
</dbReference>
<keyword evidence="2" id="KW-0156">Chromatin regulator</keyword>
<feature type="region of interest" description="Disordered" evidence="7">
    <location>
        <begin position="737"/>
        <end position="886"/>
    </location>
</feature>
<dbReference type="PANTHER" id="PTHR15381">
    <property type="entry name" value="CHONDROITIN SULFATE PROTEOGLYCAN 5 -RELATED"/>
    <property type="match status" value="1"/>
</dbReference>
<evidence type="ECO:0000313" key="13">
    <source>
        <dbReference type="Proteomes" id="UP001374579"/>
    </source>
</evidence>
<dbReference type="InterPro" id="IPR032448">
    <property type="entry name" value="SWIRM-assoc"/>
</dbReference>
<dbReference type="SUPFAM" id="SSF46689">
    <property type="entry name" value="Homeodomain-like"/>
    <property type="match status" value="2"/>
</dbReference>
<dbReference type="GO" id="GO:0006325">
    <property type="term" value="P:chromatin organization"/>
    <property type="evidence" value="ECO:0007669"/>
    <property type="project" value="UniProtKB-KW"/>
</dbReference>
<feature type="region of interest" description="Disordered" evidence="7">
    <location>
        <begin position="999"/>
        <end position="1119"/>
    </location>
</feature>
<feature type="compositionally biased region" description="Pro residues" evidence="7">
    <location>
        <begin position="1085"/>
        <end position="1094"/>
    </location>
</feature>
<feature type="region of interest" description="Disordered" evidence="7">
    <location>
        <begin position="285"/>
        <end position="385"/>
    </location>
</feature>
<feature type="compositionally biased region" description="Low complexity" evidence="7">
    <location>
        <begin position="1095"/>
        <end position="1104"/>
    </location>
</feature>
<evidence type="ECO:0008006" key="14">
    <source>
        <dbReference type="Google" id="ProtNLM"/>
    </source>
</evidence>
<feature type="compositionally biased region" description="Basic and acidic residues" evidence="7">
    <location>
        <begin position="562"/>
        <end position="575"/>
    </location>
</feature>
<evidence type="ECO:0000256" key="2">
    <source>
        <dbReference type="ARBA" id="ARBA00022853"/>
    </source>
</evidence>
<dbReference type="FunFam" id="1.10.10.60:FF:000014">
    <property type="entry name" value="SWI/SNF complex subunit SMARCC2 isoform C"/>
    <property type="match status" value="1"/>
</dbReference>
<dbReference type="PANTHER" id="PTHR15381:SF1">
    <property type="entry name" value="CHONDROITIN SULFATE PROTEOGLYCAN 5"/>
    <property type="match status" value="1"/>
</dbReference>
<keyword evidence="5" id="KW-0539">Nucleus</keyword>
<evidence type="ECO:0000259" key="8">
    <source>
        <dbReference type="PROSITE" id="PS50090"/>
    </source>
</evidence>
<dbReference type="Pfam" id="PF04433">
    <property type="entry name" value="SWIRM"/>
    <property type="match status" value="1"/>
</dbReference>
<dbReference type="InterPro" id="IPR049898">
    <property type="entry name" value="MARR_BRCT_CHROMO"/>
</dbReference>
<dbReference type="AlphaFoldDB" id="A0AAN9G2F9"/>
<dbReference type="Gene3D" id="1.10.10.10">
    <property type="entry name" value="Winged helix-like DNA-binding domain superfamily/Winged helix DNA-binding domain"/>
    <property type="match status" value="1"/>
</dbReference>
<dbReference type="Proteomes" id="UP001374579">
    <property type="component" value="Unassembled WGS sequence"/>
</dbReference>
<feature type="domain" description="Chromo" evidence="11">
    <location>
        <begin position="1"/>
        <end position="278"/>
    </location>
</feature>
<evidence type="ECO:0000259" key="10">
    <source>
        <dbReference type="PROSITE" id="PS51293"/>
    </source>
</evidence>
<evidence type="ECO:0000256" key="6">
    <source>
        <dbReference type="ARBA" id="ARBA00049655"/>
    </source>
</evidence>
<keyword evidence="13" id="KW-1185">Reference proteome</keyword>
<feature type="domain" description="Myb-like" evidence="8">
    <location>
        <begin position="604"/>
        <end position="654"/>
    </location>
</feature>
<keyword evidence="3" id="KW-0805">Transcription regulation</keyword>
<dbReference type="FunFam" id="1.10.10.10:FF:000020">
    <property type="entry name" value="SWI/SNF complex subunit SMARCC2 isoform c"/>
    <property type="match status" value="1"/>
</dbReference>
<dbReference type="PROSITE" id="PS51293">
    <property type="entry name" value="SANT"/>
    <property type="match status" value="1"/>
</dbReference>
<protein>
    <recommendedName>
        <fullName evidence="14">SWI/SNF complex subunit SMARCC2</fullName>
    </recommendedName>
</protein>
<reference evidence="12 13" key="1">
    <citation type="submission" date="2024-02" db="EMBL/GenBank/DDBJ databases">
        <title>Chromosome-scale genome assembly of the rough periwinkle Littorina saxatilis.</title>
        <authorList>
            <person name="De Jode A."/>
            <person name="Faria R."/>
            <person name="Formenti G."/>
            <person name="Sims Y."/>
            <person name="Smith T.P."/>
            <person name="Tracey A."/>
            <person name="Wood J.M.D."/>
            <person name="Zagrodzka Z.B."/>
            <person name="Johannesson K."/>
            <person name="Butlin R.K."/>
            <person name="Leder E.H."/>
        </authorList>
    </citation>
    <scope>NUCLEOTIDE SEQUENCE [LARGE SCALE GENOMIC DNA]</scope>
    <source>
        <strain evidence="12">Snail1</strain>
        <tissue evidence="12">Muscle</tissue>
    </source>
</reference>
<proteinExistence type="inferred from homology"/>
<evidence type="ECO:0000256" key="3">
    <source>
        <dbReference type="ARBA" id="ARBA00023015"/>
    </source>
</evidence>
<comment type="subcellular location">
    <subcellularLocation>
        <location evidence="1">Nucleus</location>
    </subcellularLocation>
</comment>
<evidence type="ECO:0000256" key="4">
    <source>
        <dbReference type="ARBA" id="ARBA00023163"/>
    </source>
</evidence>
<dbReference type="GO" id="GO:0048858">
    <property type="term" value="P:cell projection morphogenesis"/>
    <property type="evidence" value="ECO:0007669"/>
    <property type="project" value="TreeGrafter"/>
</dbReference>
<dbReference type="InterPro" id="IPR009057">
    <property type="entry name" value="Homeodomain-like_sf"/>
</dbReference>
<dbReference type="GO" id="GO:0045202">
    <property type="term" value="C:synapse"/>
    <property type="evidence" value="ECO:0007669"/>
    <property type="project" value="TreeGrafter"/>
</dbReference>
<accession>A0AAN9G2F9</accession>
<dbReference type="InterPro" id="IPR032450">
    <property type="entry name" value="SMARCC_N"/>
</dbReference>
<evidence type="ECO:0000256" key="5">
    <source>
        <dbReference type="ARBA" id="ARBA00023242"/>
    </source>
</evidence>
<comment type="similarity">
    <text evidence="6">Belongs to the SMARCC family.</text>
</comment>
<evidence type="ECO:0000259" key="11">
    <source>
        <dbReference type="PROSITE" id="PS52032"/>
    </source>
</evidence>
<feature type="compositionally biased region" description="Basic and acidic residues" evidence="7">
    <location>
        <begin position="765"/>
        <end position="858"/>
    </location>
</feature>
<feature type="compositionally biased region" description="Low complexity" evidence="7">
    <location>
        <begin position="1015"/>
        <end position="1039"/>
    </location>
</feature>
<dbReference type="InterPro" id="IPR032451">
    <property type="entry name" value="SMARCC_C"/>
</dbReference>
<feature type="compositionally biased region" description="Basic and acidic residues" evidence="7">
    <location>
        <begin position="866"/>
        <end position="885"/>
    </location>
</feature>
<dbReference type="GO" id="GO:0006355">
    <property type="term" value="P:regulation of DNA-templated transcription"/>
    <property type="evidence" value="ECO:0007669"/>
    <property type="project" value="UniProtKB-ARBA"/>
</dbReference>
<dbReference type="PROSITE" id="PS50934">
    <property type="entry name" value="SWIRM"/>
    <property type="match status" value="1"/>
</dbReference>
<feature type="region of interest" description="Disordered" evidence="7">
    <location>
        <begin position="548"/>
        <end position="577"/>
    </location>
</feature>
<feature type="compositionally biased region" description="Polar residues" evidence="7">
    <location>
        <begin position="1056"/>
        <end position="1066"/>
    </location>
</feature>
<dbReference type="Pfam" id="PF16496">
    <property type="entry name" value="SWIRM-assoc_2"/>
    <property type="match status" value="1"/>
</dbReference>
<feature type="region of interest" description="Disordered" evidence="7">
    <location>
        <begin position="393"/>
        <end position="412"/>
    </location>
</feature>
<dbReference type="Pfam" id="PF00249">
    <property type="entry name" value="Myb_DNA-binding"/>
    <property type="match status" value="1"/>
</dbReference>
<sequence length="1119" mass="125252">MAFHRKKDGVPNSKFYESVETIAQFDTVRTWLYKNCKKVTQTDPPTNKGLAHLTIQLLHFQEETFGKQNTNPALTKLPNRLFLDFKAGGALCQIFATVYKFKSEQGWRRFDFQSPSRMDRNVEMFMQIEKWLVSQNLIQMPVVFIRPEVDKTLLSNLKDIIKRHQGTMVDNEDDATHIVYPLSANPPPEGEEYFRPVMKRDRSCMIHWWFYPESYDTWITDVNIDYDAETSNINREEALHVTAKWLLDLEEFNEWMSEEDYMVDDEFDPESKRYKLSGLLRLTAEDVQENPDSDRHGKRQKKNTKRKRSPSPQPEKVKRKSSRTPSLSNAKKRRWEEEEEDLTKDLDDPPSEPGIQEVQLAKQASGSRSHKDTESQPIKGGTVMDLDDETEQMEGATAENGTEEVDKKREDNDVDDTLTEQTHHIIIPSYAAWFDYSAIHAIERRALPEFFNGKNKSKMPEIYMAYRNFMVDTYRLNPTEYLTSTACRRNLAGDVCAIMRVHAFLEQWGLINYQVDVDSRPTPMGPPATSHFHILADTPSGIVPVNPPRINQPSAAQQVADLSEKKEKEGGEDKPTVGSFGLKMDSYAKRMLKVRRWPLNAEKGAAAKSREWTDQETLLLLEALEMHKDDWNKVCEHVGSRTQDECILQFLRLPIEDSFLEDELGDHGGALGPLAYQPVPFSQSGNPIMSTVAFLASVVDPRVASAAAKAALDEFSRMKDEVPPTLVDAHTKMVTEASKAGKEVTPEFGLSETGIAGTTAEPSEEGVKTEENKDEKKEESAEKKEEKSKEEAMETDSKVETKKEEGEKEEEKKEEEREKKDDAEKEKEETKEDKPEEEKKDKEEPASTEAKKDDKAETSDAAPAKPSEEDKKETTETKEEKKEGEITDMTVAVATKDRAGANIATAAAAALSAAAVKAKHLAAVEERKIKSLVALLVETQMKKLEIKLRHFEELETIMDREREALEYQRQQLLQERQQFHLEQIRAAEYRARQIAMTQLAAEQRQHPSTASPDHGGQAASSGASGSAASQNPALAAAVSGQGSYAMHGSPLPPQGPQVQATAVSQGSPAPPTAPVTPTSSAPSSQAPPPQPPTPAGSTGPATPSEGSETAAVQSPAPPK</sequence>
<dbReference type="InterPro" id="IPR001005">
    <property type="entry name" value="SANT/Myb"/>
</dbReference>
<evidence type="ECO:0000259" key="9">
    <source>
        <dbReference type="PROSITE" id="PS50934"/>
    </source>
</evidence>
<evidence type="ECO:0000313" key="12">
    <source>
        <dbReference type="EMBL" id="KAK7092419.1"/>
    </source>
</evidence>
<feature type="compositionally biased region" description="Basic residues" evidence="7">
    <location>
        <begin position="296"/>
        <end position="309"/>
    </location>
</feature>
<dbReference type="InterPro" id="IPR036420">
    <property type="entry name" value="BRCT_dom_sf"/>
</dbReference>
<evidence type="ECO:0000256" key="7">
    <source>
        <dbReference type="SAM" id="MobiDB-lite"/>
    </source>
</evidence>
<dbReference type="PROSITE" id="PS52032">
    <property type="entry name" value="MARR_BRCT_CHROMO"/>
    <property type="match status" value="1"/>
</dbReference>
<evidence type="ECO:0000256" key="1">
    <source>
        <dbReference type="ARBA" id="ARBA00004123"/>
    </source>
</evidence>
<dbReference type="GO" id="GO:0016514">
    <property type="term" value="C:SWI/SNF complex"/>
    <property type="evidence" value="ECO:0007669"/>
    <property type="project" value="UniProtKB-ARBA"/>
</dbReference>
<dbReference type="SMART" id="SM00717">
    <property type="entry name" value="SANT"/>
    <property type="match status" value="1"/>
</dbReference>
<keyword evidence="4" id="KW-0804">Transcription</keyword>